<feature type="compositionally biased region" description="Low complexity" evidence="2">
    <location>
        <begin position="307"/>
        <end position="336"/>
    </location>
</feature>
<evidence type="ECO:0000259" key="3">
    <source>
        <dbReference type="Pfam" id="PF22693"/>
    </source>
</evidence>
<keyword evidence="5" id="KW-1185">Reference proteome</keyword>
<feature type="compositionally biased region" description="Low complexity" evidence="2">
    <location>
        <begin position="386"/>
        <end position="397"/>
    </location>
</feature>
<dbReference type="AlphaFoldDB" id="A0A9P5A5N7"/>
<reference evidence="4" key="2">
    <citation type="submission" date="2020-02" db="EMBL/GenBank/DDBJ databases">
        <title>Identification and distribution of gene clusters putatively required for synthesis of sphingolipid metabolism inhibitors in phylogenetically diverse species of the filamentous fungus Fusarium.</title>
        <authorList>
            <person name="Kim H.-S."/>
            <person name="Busman M."/>
            <person name="Brown D.W."/>
            <person name="Divon H."/>
            <person name="Uhlig S."/>
            <person name="Proctor R.H."/>
        </authorList>
    </citation>
    <scope>NUCLEOTIDE SEQUENCE</scope>
    <source>
        <strain evidence="4">NRRL 25174</strain>
    </source>
</reference>
<reference evidence="4" key="1">
    <citation type="journal article" date="2017" name="Mycologia">
        <title>Fusarium algeriense, sp. nov., a novel toxigenic crown rot pathogen of durum wheat from Algeria is nested in the Fusarium burgessii species complex.</title>
        <authorList>
            <person name="Laraba I."/>
            <person name="Keddad A."/>
            <person name="Boureghda H."/>
            <person name="Abdallah N."/>
            <person name="Vaughan M.M."/>
            <person name="Proctor R.H."/>
            <person name="Busman M."/>
            <person name="O'Donnell K."/>
        </authorList>
    </citation>
    <scope>NUCLEOTIDE SEQUENCE</scope>
    <source>
        <strain evidence="4">NRRL 25174</strain>
    </source>
</reference>
<evidence type="ECO:0000256" key="1">
    <source>
        <dbReference type="SAM" id="Coils"/>
    </source>
</evidence>
<feature type="region of interest" description="Disordered" evidence="2">
    <location>
        <begin position="386"/>
        <end position="410"/>
    </location>
</feature>
<feature type="region of interest" description="Disordered" evidence="2">
    <location>
        <begin position="552"/>
        <end position="571"/>
    </location>
</feature>
<keyword evidence="1" id="KW-0175">Coiled coil</keyword>
<protein>
    <recommendedName>
        <fullName evidence="3">MACPF-like domain-containing protein</fullName>
    </recommendedName>
</protein>
<feature type="compositionally biased region" description="Low complexity" evidence="2">
    <location>
        <begin position="591"/>
        <end position="602"/>
    </location>
</feature>
<dbReference type="Pfam" id="PF22693">
    <property type="entry name" value="MACPF_1"/>
    <property type="match status" value="1"/>
</dbReference>
<organism evidence="4 5">
    <name type="scientific">Fusarium beomiforme</name>
    <dbReference type="NCBI Taxonomy" id="44412"/>
    <lineage>
        <taxon>Eukaryota</taxon>
        <taxon>Fungi</taxon>
        <taxon>Dikarya</taxon>
        <taxon>Ascomycota</taxon>
        <taxon>Pezizomycotina</taxon>
        <taxon>Sordariomycetes</taxon>
        <taxon>Hypocreomycetidae</taxon>
        <taxon>Hypocreales</taxon>
        <taxon>Nectriaceae</taxon>
        <taxon>Fusarium</taxon>
        <taxon>Fusarium burgessii species complex</taxon>
    </lineage>
</organism>
<comment type="caution">
    <text evidence="4">The sequence shown here is derived from an EMBL/GenBank/DDBJ whole genome shotgun (WGS) entry which is preliminary data.</text>
</comment>
<feature type="compositionally biased region" description="Low complexity" evidence="2">
    <location>
        <begin position="553"/>
        <end position="569"/>
    </location>
</feature>
<feature type="region of interest" description="Disordered" evidence="2">
    <location>
        <begin position="576"/>
        <end position="605"/>
    </location>
</feature>
<dbReference type="InterPro" id="IPR054586">
    <property type="entry name" value="MACPF_1_fungal"/>
</dbReference>
<feature type="domain" description="MACPF-like" evidence="3">
    <location>
        <begin position="430"/>
        <end position="640"/>
    </location>
</feature>
<feature type="compositionally biased region" description="Low complexity" evidence="2">
    <location>
        <begin position="15"/>
        <end position="25"/>
    </location>
</feature>
<feature type="compositionally biased region" description="Basic and acidic residues" evidence="2">
    <location>
        <begin position="62"/>
        <end position="74"/>
    </location>
</feature>
<gene>
    <name evidence="4" type="ORF">FBEOM_13532</name>
</gene>
<proteinExistence type="predicted"/>
<feature type="coiled-coil region" evidence="1">
    <location>
        <begin position="1017"/>
        <end position="1056"/>
    </location>
</feature>
<name>A0A9P5A5N7_9HYPO</name>
<dbReference type="EMBL" id="PVQB02001014">
    <property type="protein sequence ID" value="KAF4332672.1"/>
    <property type="molecule type" value="Genomic_DNA"/>
</dbReference>
<dbReference type="Proteomes" id="UP000730481">
    <property type="component" value="Unassembled WGS sequence"/>
</dbReference>
<sequence>MSLSGEAEALASKIGSSHSGTTSSTVLSDAGAKVENLQAKLGAENPESEHHPLSSDSPKLPASKDNDNEPEAKQHKPKQGVRTDKDSNVHNKDEKKEEDKGIDKSEKEGGKRHDNKEDADGKDDEKKALDAGEKDKKHDDSEDKGTKGKDNEDKDAKGGGTGSKEKPDTKESNKADKKDQKKDDKEVQPPAPPSPKSLGVDDFLASPPEKASKFEEKDRKWEADGYTATNGLDAFAQKHEASQLGEAEWLEVLDNCNAMYGWCIDGPMKQIVRAPKPAFQLKAVKPPEKPLNSSATQSNDTHSDAVSGDSQGTSTTTSSPGTRTPASSAAISPSSSGDQSQKQLVPGASNRATTIDAMRSSVTVTVGAKDAQISIVPASVQQNSPAVPAPASQASVPGVAKTTPKSKKPTRVLPEFSVNDNSRIDIAISSHEFQTSMATNDFSAASTSASLGGSYGPISASVSYSTESTHSSSTSNTSDTYHKTMIAKYMFPRVDLHLDSCLEPTEGLKEAIAKVEATKNIKDLRQLRRDYGYLFCKAITIGGRLQTQALMDQSSTSSEQEQKQSLKTSVGLAVSSPEASGSVSHTEESGSDNSSSQAQSNKSESHAFEAMGGDSLLASNPMAWIPTVGTYKNWRIINRDGLILMSDMISGLSGFEHTRSWFEQAVPSLSKYIEFSDKLVKKIRLRLMSPNHNLCLSCKRDSDDADFAVPPNYYFGHRPLSTVMPLAMELEHPDVPWGRIQMPNGKPEFLFSPGSYRAPAIYGYSANKVGVNLYGTKYDDEYRSTVWSITSPYDDALCHESRVIIQTISPGNKSNASITGDSGNNTLSIATSTPMVSSLVVFRNQQGVFLPAMSDTKDIHVWRIMKSGAAPGDKVNIAEGDQVQLAWCFQDQFCGYRDFTQDAFGRRRNGPPPESKSSVLYMRLPWPRFEPVESLSDQVEPLPNTLVMSEVIAPQDNPSNTLPDKIQVIRDLKQTTKDIIVENCIFRLDVVKRHGRGDVDDYLLRGVSQEATFPDVIKREELEKKVEEEEKVRAAREEAERRAMQEEERENKSAGEVVPVGTAVHFADLTGDGRADDKGAVTAYLYSVRPYTGANAGKIGW</sequence>
<feature type="region of interest" description="Disordered" evidence="2">
    <location>
        <begin position="1"/>
        <end position="222"/>
    </location>
</feature>
<accession>A0A9P5A5N7</accession>
<evidence type="ECO:0000256" key="2">
    <source>
        <dbReference type="SAM" id="MobiDB-lite"/>
    </source>
</evidence>
<feature type="compositionally biased region" description="Basic and acidic residues" evidence="2">
    <location>
        <begin position="81"/>
        <end position="187"/>
    </location>
</feature>
<evidence type="ECO:0000313" key="5">
    <source>
        <dbReference type="Proteomes" id="UP000730481"/>
    </source>
</evidence>
<feature type="compositionally biased region" description="Basic and acidic residues" evidence="2">
    <location>
        <begin position="210"/>
        <end position="222"/>
    </location>
</feature>
<feature type="region of interest" description="Disordered" evidence="2">
    <location>
        <begin position="286"/>
        <end position="352"/>
    </location>
</feature>
<dbReference type="OrthoDB" id="2562973at2759"/>
<evidence type="ECO:0000313" key="4">
    <source>
        <dbReference type="EMBL" id="KAF4332672.1"/>
    </source>
</evidence>
<feature type="compositionally biased region" description="Polar residues" evidence="2">
    <location>
        <begin position="291"/>
        <end position="300"/>
    </location>
</feature>